<dbReference type="GO" id="GO:0000162">
    <property type="term" value="P:L-tryptophan biosynthetic process"/>
    <property type="evidence" value="ECO:0007669"/>
    <property type="project" value="UniProtKB-UniRule"/>
</dbReference>
<dbReference type="Pfam" id="PF00697">
    <property type="entry name" value="PRAI"/>
    <property type="match status" value="1"/>
</dbReference>
<reference evidence="11 12" key="1">
    <citation type="submission" date="2019-11" db="EMBL/GenBank/DDBJ databases">
        <title>The genome sequence of Methylocystis heyeri.</title>
        <authorList>
            <person name="Oshkin I.Y."/>
            <person name="Miroshnikov K."/>
            <person name="Dedysh S.N."/>
        </authorList>
    </citation>
    <scope>NUCLEOTIDE SEQUENCE [LARGE SCALE GENOMIC DNA]</scope>
    <source>
        <strain evidence="11 12">H2</strain>
    </source>
</reference>
<name>A0A6B8KLG5_9HYPH</name>
<dbReference type="Gene3D" id="3.20.20.70">
    <property type="entry name" value="Aldolase class I"/>
    <property type="match status" value="1"/>
</dbReference>
<keyword evidence="8 9" id="KW-0413">Isomerase</keyword>
<gene>
    <name evidence="9" type="primary">trpF</name>
    <name evidence="11" type="ORF">H2LOC_019545</name>
</gene>
<evidence type="ECO:0000256" key="5">
    <source>
        <dbReference type="ARBA" id="ARBA00022605"/>
    </source>
</evidence>
<evidence type="ECO:0000256" key="4">
    <source>
        <dbReference type="ARBA" id="ARBA00022272"/>
    </source>
</evidence>
<evidence type="ECO:0000256" key="6">
    <source>
        <dbReference type="ARBA" id="ARBA00022822"/>
    </source>
</evidence>
<dbReference type="Proteomes" id="UP000309061">
    <property type="component" value="Chromosome"/>
</dbReference>
<dbReference type="EMBL" id="CP046052">
    <property type="protein sequence ID" value="QGM47690.1"/>
    <property type="molecule type" value="Genomic_DNA"/>
</dbReference>
<dbReference type="RefSeq" id="WP_136494344.1">
    <property type="nucleotide sequence ID" value="NZ_CP046052.1"/>
</dbReference>
<evidence type="ECO:0000256" key="8">
    <source>
        <dbReference type="ARBA" id="ARBA00023235"/>
    </source>
</evidence>
<evidence type="ECO:0000313" key="12">
    <source>
        <dbReference type="Proteomes" id="UP000309061"/>
    </source>
</evidence>
<keyword evidence="7 9" id="KW-0057">Aromatic amino acid biosynthesis</keyword>
<evidence type="ECO:0000313" key="11">
    <source>
        <dbReference type="EMBL" id="QGM47690.1"/>
    </source>
</evidence>
<dbReference type="InterPro" id="IPR001240">
    <property type="entry name" value="PRAI_dom"/>
</dbReference>
<dbReference type="PANTHER" id="PTHR42894">
    <property type="entry name" value="N-(5'-PHOSPHORIBOSYL)ANTHRANILATE ISOMERASE"/>
    <property type="match status" value="1"/>
</dbReference>
<proteinExistence type="inferred from homology"/>
<evidence type="ECO:0000256" key="9">
    <source>
        <dbReference type="HAMAP-Rule" id="MF_00135"/>
    </source>
</evidence>
<dbReference type="InterPro" id="IPR044643">
    <property type="entry name" value="TrpF_fam"/>
</dbReference>
<dbReference type="UniPathway" id="UPA00035">
    <property type="reaction ID" value="UER00042"/>
</dbReference>
<keyword evidence="12" id="KW-1185">Reference proteome</keyword>
<evidence type="ECO:0000259" key="10">
    <source>
        <dbReference type="Pfam" id="PF00697"/>
    </source>
</evidence>
<dbReference type="NCBIfam" id="NF002295">
    <property type="entry name" value="PRK01222.1-1"/>
    <property type="match status" value="1"/>
</dbReference>
<keyword evidence="5 9" id="KW-0028">Amino-acid biosynthesis</keyword>
<evidence type="ECO:0000256" key="3">
    <source>
        <dbReference type="ARBA" id="ARBA00012572"/>
    </source>
</evidence>
<dbReference type="PANTHER" id="PTHR42894:SF1">
    <property type="entry name" value="N-(5'-PHOSPHORIBOSYL)ANTHRANILATE ISOMERASE"/>
    <property type="match status" value="1"/>
</dbReference>
<dbReference type="CDD" id="cd00405">
    <property type="entry name" value="PRAI"/>
    <property type="match status" value="1"/>
</dbReference>
<accession>A0A6B8KLG5</accession>
<dbReference type="AlphaFoldDB" id="A0A6B8KLG5"/>
<dbReference type="SUPFAM" id="SSF51366">
    <property type="entry name" value="Ribulose-phoshate binding barrel"/>
    <property type="match status" value="1"/>
</dbReference>
<dbReference type="OrthoDB" id="9796196at2"/>
<organism evidence="11 12">
    <name type="scientific">Methylocystis heyeri</name>
    <dbReference type="NCBI Taxonomy" id="391905"/>
    <lineage>
        <taxon>Bacteria</taxon>
        <taxon>Pseudomonadati</taxon>
        <taxon>Pseudomonadota</taxon>
        <taxon>Alphaproteobacteria</taxon>
        <taxon>Hyphomicrobiales</taxon>
        <taxon>Methylocystaceae</taxon>
        <taxon>Methylocystis</taxon>
    </lineage>
</organism>
<comment type="pathway">
    <text evidence="2 9">Amino-acid biosynthesis; L-tryptophan biosynthesis; L-tryptophan from chorismate: step 3/5.</text>
</comment>
<dbReference type="EC" id="5.3.1.24" evidence="3 9"/>
<dbReference type="InterPro" id="IPR013785">
    <property type="entry name" value="Aldolase_TIM"/>
</dbReference>
<protein>
    <recommendedName>
        <fullName evidence="4 9">N-(5'-phosphoribosyl)anthranilate isomerase</fullName>
        <shortName evidence="9">PRAI</shortName>
        <ecNumber evidence="3 9">5.3.1.24</ecNumber>
    </recommendedName>
</protein>
<dbReference type="InterPro" id="IPR011060">
    <property type="entry name" value="RibuloseP-bd_barrel"/>
</dbReference>
<keyword evidence="6 9" id="KW-0822">Tryptophan biosynthesis</keyword>
<comment type="similarity">
    <text evidence="9">Belongs to the TrpF family.</text>
</comment>
<feature type="domain" description="N-(5'phosphoribosyl) anthranilate isomerase (PRAI)" evidence="10">
    <location>
        <begin position="3"/>
        <end position="205"/>
    </location>
</feature>
<evidence type="ECO:0000256" key="1">
    <source>
        <dbReference type="ARBA" id="ARBA00001164"/>
    </source>
</evidence>
<comment type="catalytic activity">
    <reaction evidence="1 9">
        <text>N-(5-phospho-beta-D-ribosyl)anthranilate = 1-(2-carboxyphenylamino)-1-deoxy-D-ribulose 5-phosphate</text>
        <dbReference type="Rhea" id="RHEA:21540"/>
        <dbReference type="ChEBI" id="CHEBI:18277"/>
        <dbReference type="ChEBI" id="CHEBI:58613"/>
        <dbReference type="EC" id="5.3.1.24"/>
    </reaction>
</comment>
<sequence length="213" mass="21653">MIVKICGLQTSETLEAAIAADADMAGFVFFETSPRNIDLETAQSLGAQAAGRIAKVALTVDASDEALDAIVAALSPDFLQLHGGESPARVEAIKARFGLPIIKAIGVASAEDLLRAEGYASADILLFDAKPSPDATLPGGNGVAFDWSLLAGASPGKPWLLSGGLDPENVAQALMISKAPGVDVSSGVEKSRGVKAPGLIAAFVAAARARTSL</sequence>
<dbReference type="HAMAP" id="MF_00135">
    <property type="entry name" value="PRAI"/>
    <property type="match status" value="1"/>
</dbReference>
<dbReference type="KEGG" id="mhey:H2LOC_019545"/>
<dbReference type="GO" id="GO:0004640">
    <property type="term" value="F:phosphoribosylanthranilate isomerase activity"/>
    <property type="evidence" value="ECO:0007669"/>
    <property type="project" value="UniProtKB-UniRule"/>
</dbReference>
<evidence type="ECO:0000256" key="2">
    <source>
        <dbReference type="ARBA" id="ARBA00004664"/>
    </source>
</evidence>
<evidence type="ECO:0000256" key="7">
    <source>
        <dbReference type="ARBA" id="ARBA00023141"/>
    </source>
</evidence>